<dbReference type="CDD" id="cd06779">
    <property type="entry name" value="cpPDZ_Deg_HtrA-like"/>
    <property type="match status" value="1"/>
</dbReference>
<gene>
    <name evidence="4" type="ORF">RFM42_25495</name>
</gene>
<dbReference type="PANTHER" id="PTHR43343">
    <property type="entry name" value="PEPTIDASE S12"/>
    <property type="match status" value="1"/>
</dbReference>
<keyword evidence="1 4" id="KW-0645">Protease</keyword>
<dbReference type="PROSITE" id="PS50106">
    <property type="entry name" value="PDZ"/>
    <property type="match status" value="1"/>
</dbReference>
<evidence type="ECO:0000256" key="2">
    <source>
        <dbReference type="ARBA" id="ARBA00022801"/>
    </source>
</evidence>
<dbReference type="GO" id="GO:0006508">
    <property type="term" value="P:proteolysis"/>
    <property type="evidence" value="ECO:0007669"/>
    <property type="project" value="UniProtKB-KW"/>
</dbReference>
<dbReference type="PANTHER" id="PTHR43343:SF3">
    <property type="entry name" value="PROTEASE DO-LIKE 8, CHLOROPLASTIC"/>
    <property type="match status" value="1"/>
</dbReference>
<dbReference type="InterPro" id="IPR036034">
    <property type="entry name" value="PDZ_sf"/>
</dbReference>
<dbReference type="Pfam" id="PF13365">
    <property type="entry name" value="Trypsin_2"/>
    <property type="match status" value="1"/>
</dbReference>
<accession>A0ABU5ACI9</accession>
<keyword evidence="2 4" id="KW-0378">Hydrolase</keyword>
<reference evidence="4 5" key="1">
    <citation type="submission" date="2023-08" db="EMBL/GenBank/DDBJ databases">
        <title>Implementing the SeqCode for naming new Mesorhizobium species isolated from Vachellia karroo root nodules.</title>
        <authorList>
            <person name="Van Lill M."/>
        </authorList>
    </citation>
    <scope>NUCLEOTIDE SEQUENCE [LARGE SCALE GENOMIC DNA]</scope>
    <source>
        <strain evidence="4 5">VK25D</strain>
    </source>
</reference>
<comment type="caution">
    <text evidence="4">The sequence shown here is derived from an EMBL/GenBank/DDBJ whole genome shotgun (WGS) entry which is preliminary data.</text>
</comment>
<dbReference type="EC" id="3.4.21.-" evidence="4"/>
<protein>
    <submittedName>
        <fullName evidence="4">S1C family serine protease</fullName>
        <ecNumber evidence="4">3.4.21.-</ecNumber>
    </submittedName>
</protein>
<keyword evidence="5" id="KW-1185">Reference proteome</keyword>
<evidence type="ECO:0000313" key="4">
    <source>
        <dbReference type="EMBL" id="MDX8534369.1"/>
    </source>
</evidence>
<dbReference type="Pfam" id="PF13180">
    <property type="entry name" value="PDZ_2"/>
    <property type="match status" value="1"/>
</dbReference>
<sequence>MTIGKISRSVVAVRAMVPDDAFTANALGTRREGSGVVIRDNGLVLTIGYLITEAEEVWLTDQDGRVVAAHALAYDQETGFGLVQALAPLGLPAVQFGNARKANIGDAVTLADGVGQQVDAHIVTKQEFAGYWEYLIDEAIFTAPAHPSWGGAALFDRDGKLLGVGSLRLQMSRAGEVADINMVVPIDLLTPILDDLIKRGQTATAPRPWLGAFSAESNGMVVVMSVAEGGPAAKAGLRQGDIISDVRDGEVDGLADFYRKLWQNPAGSEIPLRVVRDGRETWLRIKSADRNSFLKKPQLQ</sequence>
<dbReference type="InterPro" id="IPR001940">
    <property type="entry name" value="Peptidase_S1C"/>
</dbReference>
<dbReference type="SUPFAM" id="SSF50156">
    <property type="entry name" value="PDZ domain-like"/>
    <property type="match status" value="1"/>
</dbReference>
<dbReference type="InterPro" id="IPR009003">
    <property type="entry name" value="Peptidase_S1_PA"/>
</dbReference>
<feature type="domain" description="PDZ" evidence="3">
    <location>
        <begin position="196"/>
        <end position="278"/>
    </location>
</feature>
<dbReference type="SMART" id="SM00228">
    <property type="entry name" value="PDZ"/>
    <property type="match status" value="1"/>
</dbReference>
<proteinExistence type="predicted"/>
<dbReference type="GO" id="GO:0008233">
    <property type="term" value="F:peptidase activity"/>
    <property type="evidence" value="ECO:0007669"/>
    <property type="project" value="UniProtKB-KW"/>
</dbReference>
<evidence type="ECO:0000313" key="5">
    <source>
        <dbReference type="Proteomes" id="UP001285154"/>
    </source>
</evidence>
<dbReference type="Gene3D" id="2.30.42.10">
    <property type="match status" value="1"/>
</dbReference>
<organism evidence="4 5">
    <name type="scientific">Mesorhizobium vachelliae</name>
    <dbReference type="NCBI Taxonomy" id="3072309"/>
    <lineage>
        <taxon>Bacteria</taxon>
        <taxon>Pseudomonadati</taxon>
        <taxon>Pseudomonadota</taxon>
        <taxon>Alphaproteobacteria</taxon>
        <taxon>Hyphomicrobiales</taxon>
        <taxon>Phyllobacteriaceae</taxon>
        <taxon>Mesorhizobium</taxon>
    </lineage>
</organism>
<dbReference type="Proteomes" id="UP001285154">
    <property type="component" value="Unassembled WGS sequence"/>
</dbReference>
<dbReference type="InterPro" id="IPR051201">
    <property type="entry name" value="Chloro_Bact_Ser_Proteases"/>
</dbReference>
<dbReference type="SUPFAM" id="SSF50494">
    <property type="entry name" value="Trypsin-like serine proteases"/>
    <property type="match status" value="1"/>
</dbReference>
<dbReference type="RefSeq" id="WP_320251841.1">
    <property type="nucleotide sequence ID" value="NZ_JAVIIQ010000012.1"/>
</dbReference>
<dbReference type="PRINTS" id="PR00834">
    <property type="entry name" value="PROTEASES2C"/>
</dbReference>
<dbReference type="EMBL" id="JAVIIQ010000012">
    <property type="protein sequence ID" value="MDX8534369.1"/>
    <property type="molecule type" value="Genomic_DNA"/>
</dbReference>
<name>A0ABU5ACI9_9HYPH</name>
<evidence type="ECO:0000256" key="1">
    <source>
        <dbReference type="ARBA" id="ARBA00022670"/>
    </source>
</evidence>
<evidence type="ECO:0000259" key="3">
    <source>
        <dbReference type="PROSITE" id="PS50106"/>
    </source>
</evidence>
<dbReference type="InterPro" id="IPR001478">
    <property type="entry name" value="PDZ"/>
</dbReference>
<dbReference type="Gene3D" id="2.40.10.120">
    <property type="match status" value="1"/>
</dbReference>